<comment type="similarity">
    <text evidence="1 3 6">Belongs to the aldehyde dehydrogenase family.</text>
</comment>
<dbReference type="InterPro" id="IPR015590">
    <property type="entry name" value="Aldehyde_DH_dom"/>
</dbReference>
<dbReference type="OMA" id="KMFGDNP"/>
<dbReference type="Proteomes" id="UP000218811">
    <property type="component" value="Unassembled WGS sequence"/>
</dbReference>
<feature type="compositionally biased region" description="Polar residues" evidence="7">
    <location>
        <begin position="1"/>
        <end position="17"/>
    </location>
</feature>
<feature type="active site" evidence="4">
    <location>
        <position position="270"/>
    </location>
</feature>
<dbReference type="FunFam" id="3.40.605.10:FF:000004">
    <property type="entry name" value="Aldehyde dehydrogenase"/>
    <property type="match status" value="1"/>
</dbReference>
<evidence type="ECO:0000313" key="9">
    <source>
        <dbReference type="EMBL" id="PCH44824.1"/>
    </source>
</evidence>
<dbReference type="Pfam" id="PF00171">
    <property type="entry name" value="Aldedh"/>
    <property type="match status" value="1"/>
</dbReference>
<evidence type="ECO:0000256" key="1">
    <source>
        <dbReference type="ARBA" id="ARBA00009986"/>
    </source>
</evidence>
<dbReference type="PANTHER" id="PTHR43570">
    <property type="entry name" value="ALDEHYDE DEHYDROGENASE"/>
    <property type="match status" value="1"/>
</dbReference>
<evidence type="ECO:0000256" key="7">
    <source>
        <dbReference type="SAM" id="MobiDB-lite"/>
    </source>
</evidence>
<dbReference type="PIRSF" id="PIRSF036492">
    <property type="entry name" value="ALDH"/>
    <property type="match status" value="1"/>
</dbReference>
<evidence type="ECO:0000256" key="2">
    <source>
        <dbReference type="ARBA" id="ARBA00023002"/>
    </source>
</evidence>
<dbReference type="EMBL" id="KB468168">
    <property type="protein sequence ID" value="PCH44824.1"/>
    <property type="molecule type" value="Genomic_DNA"/>
</dbReference>
<name>A0A2H3K6Y1_WOLCO</name>
<evidence type="ECO:0000256" key="5">
    <source>
        <dbReference type="PROSITE-ProRule" id="PRU10007"/>
    </source>
</evidence>
<feature type="region of interest" description="Disordered" evidence="7">
    <location>
        <begin position="1"/>
        <end position="23"/>
    </location>
</feature>
<evidence type="ECO:0000256" key="6">
    <source>
        <dbReference type="RuleBase" id="RU003345"/>
    </source>
</evidence>
<evidence type="ECO:0000259" key="8">
    <source>
        <dbReference type="Pfam" id="PF00171"/>
    </source>
</evidence>
<keyword evidence="2 3" id="KW-0560">Oxidoreductase</keyword>
<dbReference type="InterPro" id="IPR029510">
    <property type="entry name" value="Ald_DH_CS_GLU"/>
</dbReference>
<evidence type="ECO:0000256" key="4">
    <source>
        <dbReference type="PIRSR" id="PIRSR036492-1"/>
    </source>
</evidence>
<sequence>MMGSSTSSQTTAPNGSASAPAVRHNTLEEIDEIYARLTSTFRAGTTRPLAYRRAQLLQLARMLKENLGAFEDAFFQDLGKPRQEVGAMEVGNVLSACLYAAEHLEGWTKPEKPEVEEWRASWDATIYRVPKGVVLIIGPWNYPSILTLGPLVGAIAAGCTCVIKGSELVPALATLLASLLPRYLDSAAYAWVNGAVPETRHLLARRWDHVLFTGSGKTGRIVARTAAEYVTPVTLELGGKSPVVIAEDADIEIAAKRVLFGKAQNSGQLCVSPDHVYVPRALQDAFTAALLTAYRAFWPQGPLHPDAKWGKIVNPAHHARLRRLLERSKGTVVIGGEFDGETRIAPTIVRDVKLDDALMEEELFGPILPIIPVESVDEALEHIRSQPSPLVIYAFTSSEELKQRLLDTTYSGTLVLNDTTSQLAVYEMPFGGEGDSGHGRWYGKYSFDTFTNLRSFTNVPPAAEPFLGARYLPYTDESYAAMTSDLRLEIPDA</sequence>
<accession>A0A2H3K6Y1</accession>
<dbReference type="GO" id="GO:0006081">
    <property type="term" value="P:aldehyde metabolic process"/>
    <property type="evidence" value="ECO:0007669"/>
    <property type="project" value="InterPro"/>
</dbReference>
<gene>
    <name evidence="9" type="ORF">WOLCODRAFT_139274</name>
</gene>
<dbReference type="InterPro" id="IPR016162">
    <property type="entry name" value="Ald_DH_N"/>
</dbReference>
<evidence type="ECO:0000313" key="10">
    <source>
        <dbReference type="Proteomes" id="UP000218811"/>
    </source>
</evidence>
<dbReference type="Gene3D" id="3.40.309.10">
    <property type="entry name" value="Aldehyde Dehydrogenase, Chain A, domain 2"/>
    <property type="match status" value="1"/>
</dbReference>
<protein>
    <recommendedName>
        <fullName evidence="3">Aldehyde dehydrogenase</fullName>
    </recommendedName>
</protein>
<dbReference type="Gene3D" id="3.40.605.10">
    <property type="entry name" value="Aldehyde Dehydrogenase, Chain A, domain 1"/>
    <property type="match status" value="1"/>
</dbReference>
<dbReference type="AlphaFoldDB" id="A0A2H3K6Y1"/>
<proteinExistence type="inferred from homology"/>
<dbReference type="InterPro" id="IPR012394">
    <property type="entry name" value="Aldehyde_DH_NAD(P)"/>
</dbReference>
<dbReference type="STRING" id="742152.A0A2H3K6Y1"/>
<dbReference type="PANTHER" id="PTHR43570:SF16">
    <property type="entry name" value="ALDEHYDE DEHYDROGENASE TYPE III, ISOFORM Q"/>
    <property type="match status" value="1"/>
</dbReference>
<dbReference type="OrthoDB" id="440325at2759"/>
<organism evidence="9 10">
    <name type="scientific">Wolfiporia cocos (strain MD-104)</name>
    <name type="common">Brown rot fungus</name>
    <dbReference type="NCBI Taxonomy" id="742152"/>
    <lineage>
        <taxon>Eukaryota</taxon>
        <taxon>Fungi</taxon>
        <taxon>Dikarya</taxon>
        <taxon>Basidiomycota</taxon>
        <taxon>Agaricomycotina</taxon>
        <taxon>Agaricomycetes</taxon>
        <taxon>Polyporales</taxon>
        <taxon>Phaeolaceae</taxon>
        <taxon>Wolfiporia</taxon>
    </lineage>
</organism>
<dbReference type="SUPFAM" id="SSF53720">
    <property type="entry name" value="ALDH-like"/>
    <property type="match status" value="1"/>
</dbReference>
<dbReference type="InterPro" id="IPR016161">
    <property type="entry name" value="Ald_DH/histidinol_DH"/>
</dbReference>
<reference evidence="9 10" key="1">
    <citation type="journal article" date="2012" name="Science">
        <title>The Paleozoic origin of enzymatic lignin decomposition reconstructed from 31 fungal genomes.</title>
        <authorList>
            <person name="Floudas D."/>
            <person name="Binder M."/>
            <person name="Riley R."/>
            <person name="Barry K."/>
            <person name="Blanchette R.A."/>
            <person name="Henrissat B."/>
            <person name="Martinez A.T."/>
            <person name="Otillar R."/>
            <person name="Spatafora J.W."/>
            <person name="Yadav J.S."/>
            <person name="Aerts A."/>
            <person name="Benoit I."/>
            <person name="Boyd A."/>
            <person name="Carlson A."/>
            <person name="Copeland A."/>
            <person name="Coutinho P.M."/>
            <person name="de Vries R.P."/>
            <person name="Ferreira P."/>
            <person name="Findley K."/>
            <person name="Foster B."/>
            <person name="Gaskell J."/>
            <person name="Glotzer D."/>
            <person name="Gorecki P."/>
            <person name="Heitman J."/>
            <person name="Hesse C."/>
            <person name="Hori C."/>
            <person name="Igarashi K."/>
            <person name="Jurgens J.A."/>
            <person name="Kallen N."/>
            <person name="Kersten P."/>
            <person name="Kohler A."/>
            <person name="Kuees U."/>
            <person name="Kumar T.K.A."/>
            <person name="Kuo A."/>
            <person name="LaButti K."/>
            <person name="Larrondo L.F."/>
            <person name="Lindquist E."/>
            <person name="Ling A."/>
            <person name="Lombard V."/>
            <person name="Lucas S."/>
            <person name="Lundell T."/>
            <person name="Martin R."/>
            <person name="McLaughlin D.J."/>
            <person name="Morgenstern I."/>
            <person name="Morin E."/>
            <person name="Murat C."/>
            <person name="Nagy L.G."/>
            <person name="Nolan M."/>
            <person name="Ohm R.A."/>
            <person name="Patyshakuliyeva A."/>
            <person name="Rokas A."/>
            <person name="Ruiz-Duenas F.J."/>
            <person name="Sabat G."/>
            <person name="Salamov A."/>
            <person name="Samejima M."/>
            <person name="Schmutz J."/>
            <person name="Slot J.C."/>
            <person name="St John F."/>
            <person name="Stenlid J."/>
            <person name="Sun H."/>
            <person name="Sun S."/>
            <person name="Syed K."/>
            <person name="Tsang A."/>
            <person name="Wiebenga A."/>
            <person name="Young D."/>
            <person name="Pisabarro A."/>
            <person name="Eastwood D.C."/>
            <person name="Martin F."/>
            <person name="Cullen D."/>
            <person name="Grigoriev I.V."/>
            <person name="Hibbett D.S."/>
        </authorList>
    </citation>
    <scope>NUCLEOTIDE SEQUENCE [LARGE SCALE GENOMIC DNA]</scope>
    <source>
        <strain evidence="9 10">MD-104</strain>
    </source>
</reference>
<feature type="active site" evidence="4 5">
    <location>
        <position position="236"/>
    </location>
</feature>
<dbReference type="GO" id="GO:0004029">
    <property type="term" value="F:aldehyde dehydrogenase (NAD+) activity"/>
    <property type="evidence" value="ECO:0007669"/>
    <property type="project" value="TreeGrafter"/>
</dbReference>
<dbReference type="PROSITE" id="PS00687">
    <property type="entry name" value="ALDEHYDE_DEHYDR_GLU"/>
    <property type="match status" value="1"/>
</dbReference>
<dbReference type="InterPro" id="IPR016163">
    <property type="entry name" value="Ald_DH_C"/>
</dbReference>
<dbReference type="GO" id="GO:0005737">
    <property type="term" value="C:cytoplasm"/>
    <property type="evidence" value="ECO:0007669"/>
    <property type="project" value="TreeGrafter"/>
</dbReference>
<keyword evidence="10" id="KW-1185">Reference proteome</keyword>
<feature type="domain" description="Aldehyde dehydrogenase" evidence="8">
    <location>
        <begin position="9"/>
        <end position="455"/>
    </location>
</feature>
<evidence type="ECO:0000256" key="3">
    <source>
        <dbReference type="PIRNR" id="PIRNR036492"/>
    </source>
</evidence>